<evidence type="ECO:0000313" key="6">
    <source>
        <dbReference type="Proteomes" id="UP000076632"/>
    </source>
</evidence>
<dbReference type="PANTHER" id="PTHR22839:SF0">
    <property type="entry name" value="THO COMPLEX SUBUNIT 3"/>
    <property type="match status" value="1"/>
</dbReference>
<accession>A0A165GL74</accession>
<dbReference type="InterPro" id="IPR036322">
    <property type="entry name" value="WD40_repeat_dom_sf"/>
</dbReference>
<dbReference type="InterPro" id="IPR001680">
    <property type="entry name" value="WD40_rpt"/>
</dbReference>
<organism evidence="5 6">
    <name type="scientific">Xylona heveae (strain CBS 132557 / TC161)</name>
    <dbReference type="NCBI Taxonomy" id="1328760"/>
    <lineage>
        <taxon>Eukaryota</taxon>
        <taxon>Fungi</taxon>
        <taxon>Dikarya</taxon>
        <taxon>Ascomycota</taxon>
        <taxon>Pezizomycotina</taxon>
        <taxon>Xylonomycetes</taxon>
        <taxon>Xylonales</taxon>
        <taxon>Xylonaceae</taxon>
        <taxon>Xylona</taxon>
    </lineage>
</organism>
<evidence type="ECO:0000313" key="5">
    <source>
        <dbReference type="EMBL" id="KZF22325.1"/>
    </source>
</evidence>
<dbReference type="PROSITE" id="PS50082">
    <property type="entry name" value="WD_REPEATS_2"/>
    <property type="match status" value="3"/>
</dbReference>
<dbReference type="PROSITE" id="PS50294">
    <property type="entry name" value="WD_REPEATS_REGION"/>
    <property type="match status" value="3"/>
</dbReference>
<name>A0A165GL74_XYLHT</name>
<dbReference type="SUPFAM" id="SSF50978">
    <property type="entry name" value="WD40 repeat-like"/>
    <property type="match status" value="1"/>
</dbReference>
<dbReference type="InterPro" id="IPR040132">
    <property type="entry name" value="Tex1/THOC3"/>
</dbReference>
<proteinExistence type="inferred from homology"/>
<feature type="repeat" description="WD" evidence="4">
    <location>
        <begin position="205"/>
        <end position="237"/>
    </location>
</feature>
<dbReference type="InParanoid" id="A0A165GL74"/>
<dbReference type="InterPro" id="IPR015943">
    <property type="entry name" value="WD40/YVTN_repeat-like_dom_sf"/>
</dbReference>
<evidence type="ECO:0000256" key="4">
    <source>
        <dbReference type="PROSITE-ProRule" id="PRU00221"/>
    </source>
</evidence>
<reference evidence="5 6" key="1">
    <citation type="journal article" date="2016" name="Fungal Biol.">
        <title>The genome of Xylona heveae provides a window into fungal endophytism.</title>
        <authorList>
            <person name="Gazis R."/>
            <person name="Kuo A."/>
            <person name="Riley R."/>
            <person name="LaButti K."/>
            <person name="Lipzen A."/>
            <person name="Lin J."/>
            <person name="Amirebrahimi M."/>
            <person name="Hesse C.N."/>
            <person name="Spatafora J.W."/>
            <person name="Henrissat B."/>
            <person name="Hainaut M."/>
            <person name="Grigoriev I.V."/>
            <person name="Hibbett D.S."/>
        </authorList>
    </citation>
    <scope>NUCLEOTIDE SEQUENCE [LARGE SCALE GENOMIC DNA]</scope>
    <source>
        <strain evidence="5 6">TC161</strain>
    </source>
</reference>
<dbReference type="OMA" id="WNADGRH"/>
<dbReference type="OrthoDB" id="340259at2759"/>
<dbReference type="PANTHER" id="PTHR22839">
    <property type="entry name" value="THO COMPLEX SUBUNIT 3 THO3"/>
    <property type="match status" value="1"/>
</dbReference>
<keyword evidence="1 4" id="KW-0853">WD repeat</keyword>
<evidence type="ECO:0000256" key="1">
    <source>
        <dbReference type="ARBA" id="ARBA00022574"/>
    </source>
</evidence>
<dbReference type="GeneID" id="28895681"/>
<feature type="repeat" description="WD" evidence="4">
    <location>
        <begin position="40"/>
        <end position="74"/>
    </location>
</feature>
<feature type="repeat" description="WD" evidence="4">
    <location>
        <begin position="77"/>
        <end position="119"/>
    </location>
</feature>
<dbReference type="InterPro" id="IPR019775">
    <property type="entry name" value="WD40_repeat_CS"/>
</dbReference>
<dbReference type="GO" id="GO:0006406">
    <property type="term" value="P:mRNA export from nucleus"/>
    <property type="evidence" value="ECO:0007669"/>
    <property type="project" value="InterPro"/>
</dbReference>
<dbReference type="PRINTS" id="PR00320">
    <property type="entry name" value="GPROTEINBRPT"/>
</dbReference>
<dbReference type="GO" id="GO:0000445">
    <property type="term" value="C:THO complex part of transcription export complex"/>
    <property type="evidence" value="ECO:0007669"/>
    <property type="project" value="TreeGrafter"/>
</dbReference>
<dbReference type="RefSeq" id="XP_018187880.1">
    <property type="nucleotide sequence ID" value="XM_018330544.1"/>
</dbReference>
<sequence>MAPLQYRRSVPKDRFSTLFGALRTQTYHDPATRGPGSHAVRTLAWSPTGTFIATGSVDRTLRIWNPEKANVKYSTDLRGHSGTVERVAWNPVREAELASVSADGTVRFWDVRSKTSVGEAKIGGEGFSIAWAPDGSEVIVGRKDDMLVPISLATGKPSQQQAGIQQDVQTNQTTFSHTGQELLLTTGEGKVKILDYPSLSPLHTLNAHTAACLALELCPRGKYLAVGSSDALVTLWDTQDWVCKHSLGAMVGAVRSVGFSFDGSFIVGGSDEGTGLEIAHVETGEYVHTVQTAHPAPCVAWHPSRYWLAYSGDPVGLKIVGAAGGSL</sequence>
<dbReference type="EMBL" id="KV407459">
    <property type="protein sequence ID" value="KZF22325.1"/>
    <property type="molecule type" value="Genomic_DNA"/>
</dbReference>
<keyword evidence="2" id="KW-0677">Repeat</keyword>
<dbReference type="PROSITE" id="PS00678">
    <property type="entry name" value="WD_REPEATS_1"/>
    <property type="match status" value="1"/>
</dbReference>
<dbReference type="InterPro" id="IPR020472">
    <property type="entry name" value="WD40_PAC1"/>
</dbReference>
<evidence type="ECO:0000256" key="2">
    <source>
        <dbReference type="ARBA" id="ARBA00022737"/>
    </source>
</evidence>
<evidence type="ECO:0000256" key="3">
    <source>
        <dbReference type="ARBA" id="ARBA00046343"/>
    </source>
</evidence>
<comment type="similarity">
    <text evidence="3">Belongs to the THOC3 family.</text>
</comment>
<keyword evidence="6" id="KW-1185">Reference proteome</keyword>
<dbReference type="Pfam" id="PF25174">
    <property type="entry name" value="Beta-prop_THOC3"/>
    <property type="match status" value="1"/>
</dbReference>
<dbReference type="SMART" id="SM00320">
    <property type="entry name" value="WD40"/>
    <property type="match status" value="5"/>
</dbReference>
<dbReference type="Proteomes" id="UP000076632">
    <property type="component" value="Unassembled WGS sequence"/>
</dbReference>
<gene>
    <name evidence="5" type="ORF">L228DRAFT_230723</name>
</gene>
<protein>
    <submittedName>
        <fullName evidence="5">WD40 repeat-like protein</fullName>
    </submittedName>
</protein>
<dbReference type="FunFam" id="2.130.10.10:FF:000870">
    <property type="entry name" value="WD repeat-containing protein"/>
    <property type="match status" value="1"/>
</dbReference>
<dbReference type="CDD" id="cd00200">
    <property type="entry name" value="WD40"/>
    <property type="match status" value="1"/>
</dbReference>
<dbReference type="STRING" id="1328760.A0A165GL74"/>
<dbReference type="AlphaFoldDB" id="A0A165GL74"/>
<dbReference type="Gene3D" id="2.130.10.10">
    <property type="entry name" value="YVTN repeat-like/Quinoprotein amine dehydrogenase"/>
    <property type="match status" value="2"/>
</dbReference>